<feature type="compositionally biased region" description="Low complexity" evidence="1">
    <location>
        <begin position="118"/>
        <end position="127"/>
    </location>
</feature>
<feature type="region of interest" description="Disordered" evidence="1">
    <location>
        <begin position="117"/>
        <end position="182"/>
    </location>
</feature>
<protein>
    <submittedName>
        <fullName evidence="2">Uncharacterized protein</fullName>
    </submittedName>
</protein>
<sequence>MFTAPKRQKVAFTMEAGSVVDLPLSWSSSCISAGLGWDVSGAGDVEVDVFAVCLSKDCQMVGAVFFGNKEEVGLLHSGDNAKVTTRSSKQTSLIFLRRLIRWFSLLMSTPTALDLRRSATPTAASTTSRERSWLGTCSAKPRGSEASSLSGSFESPLRAAGASRPSGNSAPDRPGRIQCRTS</sequence>
<name>A0A813E4A6_POLGL</name>
<feature type="compositionally biased region" description="Low complexity" evidence="1">
    <location>
        <begin position="144"/>
        <end position="158"/>
    </location>
</feature>
<dbReference type="Gene3D" id="2.60.60.30">
    <property type="entry name" value="sav2460 like domains"/>
    <property type="match status" value="1"/>
</dbReference>
<accession>A0A813E4A6</accession>
<dbReference type="Proteomes" id="UP000654075">
    <property type="component" value="Unassembled WGS sequence"/>
</dbReference>
<evidence type="ECO:0000313" key="2">
    <source>
        <dbReference type="EMBL" id="CAE8595257.1"/>
    </source>
</evidence>
<keyword evidence="3" id="KW-1185">Reference proteome</keyword>
<organism evidence="2 3">
    <name type="scientific">Polarella glacialis</name>
    <name type="common">Dinoflagellate</name>
    <dbReference type="NCBI Taxonomy" id="89957"/>
    <lineage>
        <taxon>Eukaryota</taxon>
        <taxon>Sar</taxon>
        <taxon>Alveolata</taxon>
        <taxon>Dinophyceae</taxon>
        <taxon>Suessiales</taxon>
        <taxon>Suessiaceae</taxon>
        <taxon>Polarella</taxon>
    </lineage>
</organism>
<dbReference type="EMBL" id="CAJNNV010007693">
    <property type="protein sequence ID" value="CAE8595257.1"/>
    <property type="molecule type" value="Genomic_DNA"/>
</dbReference>
<evidence type="ECO:0000313" key="3">
    <source>
        <dbReference type="Proteomes" id="UP000654075"/>
    </source>
</evidence>
<comment type="caution">
    <text evidence="2">The sequence shown here is derived from an EMBL/GenBank/DDBJ whole genome shotgun (WGS) entry which is preliminary data.</text>
</comment>
<dbReference type="AlphaFoldDB" id="A0A813E4A6"/>
<reference evidence="2" key="1">
    <citation type="submission" date="2021-02" db="EMBL/GenBank/DDBJ databases">
        <authorList>
            <person name="Dougan E. K."/>
            <person name="Rhodes N."/>
            <person name="Thang M."/>
            <person name="Chan C."/>
        </authorList>
    </citation>
    <scope>NUCLEOTIDE SEQUENCE</scope>
</reference>
<proteinExistence type="predicted"/>
<gene>
    <name evidence="2" type="ORF">PGLA1383_LOCUS13776</name>
</gene>
<evidence type="ECO:0000256" key="1">
    <source>
        <dbReference type="SAM" id="MobiDB-lite"/>
    </source>
</evidence>